<organism evidence="2 3">
    <name type="scientific">Yeguia hominis</name>
    <dbReference type="NCBI Taxonomy" id="2763662"/>
    <lineage>
        <taxon>Bacteria</taxon>
        <taxon>Bacillati</taxon>
        <taxon>Bacillota</taxon>
        <taxon>Clostridia</taxon>
        <taxon>Eubacteriales</taxon>
        <taxon>Yeguiaceae</taxon>
        <taxon>Yeguia</taxon>
    </lineage>
</organism>
<keyword evidence="3" id="KW-1185">Reference proteome</keyword>
<protein>
    <submittedName>
        <fullName evidence="2">PH domain-containing protein</fullName>
    </submittedName>
</protein>
<feature type="domain" description="YdbS-like PH" evidence="1">
    <location>
        <begin position="26"/>
        <end position="100"/>
    </location>
</feature>
<evidence type="ECO:0000313" key="3">
    <source>
        <dbReference type="Proteomes" id="UP000651482"/>
    </source>
</evidence>
<comment type="caution">
    <text evidence="2">The sequence shown here is derived from an EMBL/GenBank/DDBJ whole genome shotgun (WGS) entry which is preliminary data.</text>
</comment>
<name>A0A926D9K7_9FIRM</name>
<dbReference type="PANTHER" id="PTHR37938:SF1">
    <property type="entry name" value="BLL0215 PROTEIN"/>
    <property type="match status" value="1"/>
</dbReference>
<proteinExistence type="predicted"/>
<evidence type="ECO:0000259" key="1">
    <source>
        <dbReference type="Pfam" id="PF03703"/>
    </source>
</evidence>
<sequence>MKKDRDAIFTYLWKDRKRILGMPISFTKYALTEDRLFERTGFLNLKYEEILLYRIRDISLRLSLGQRLFGVGTIMVHSSDQSRPHMEIKRVKRPMEVKELLHKQVEEMKLARRMRVGEILDDVDVEESDGDDPCRD</sequence>
<dbReference type="Proteomes" id="UP000651482">
    <property type="component" value="Unassembled WGS sequence"/>
</dbReference>
<dbReference type="InterPro" id="IPR005182">
    <property type="entry name" value="YdbS-like_PH"/>
</dbReference>
<reference evidence="2" key="1">
    <citation type="submission" date="2020-08" db="EMBL/GenBank/DDBJ databases">
        <title>Genome public.</title>
        <authorList>
            <person name="Liu C."/>
            <person name="Sun Q."/>
        </authorList>
    </citation>
    <scope>NUCLEOTIDE SEQUENCE</scope>
    <source>
        <strain evidence="2">NSJ-40</strain>
    </source>
</reference>
<dbReference type="RefSeq" id="WP_249319502.1">
    <property type="nucleotide sequence ID" value="NZ_JACRSN010000009.1"/>
</dbReference>
<dbReference type="Pfam" id="PF03703">
    <property type="entry name" value="bPH_2"/>
    <property type="match status" value="1"/>
</dbReference>
<gene>
    <name evidence="2" type="ORF">IAG03_07495</name>
</gene>
<dbReference type="AlphaFoldDB" id="A0A926D9K7"/>
<evidence type="ECO:0000313" key="2">
    <source>
        <dbReference type="EMBL" id="MBC8533847.1"/>
    </source>
</evidence>
<dbReference type="EMBL" id="JACRSN010000009">
    <property type="protein sequence ID" value="MBC8533847.1"/>
    <property type="molecule type" value="Genomic_DNA"/>
</dbReference>
<dbReference type="PANTHER" id="PTHR37938">
    <property type="entry name" value="BLL0215 PROTEIN"/>
    <property type="match status" value="1"/>
</dbReference>
<accession>A0A926D9K7</accession>